<dbReference type="PROSITE" id="PS52016">
    <property type="entry name" value="TONB_DEPENDENT_REC_3"/>
    <property type="match status" value="1"/>
</dbReference>
<dbReference type="AlphaFoldDB" id="A0A643FHE0"/>
<dbReference type="InterPro" id="IPR012910">
    <property type="entry name" value="Plug_dom"/>
</dbReference>
<name>A0A643FHE0_IDEDE</name>
<dbReference type="PANTHER" id="PTHR32552">
    <property type="entry name" value="FERRICHROME IRON RECEPTOR-RELATED"/>
    <property type="match status" value="1"/>
</dbReference>
<feature type="region of interest" description="Disordered" evidence="12">
    <location>
        <begin position="50"/>
        <end position="71"/>
    </location>
</feature>
<reference evidence="16 17" key="1">
    <citation type="submission" date="2019-09" db="EMBL/GenBank/DDBJ databases">
        <title>Draft genome sequences of 48 bacterial type strains from the CCUG.</title>
        <authorList>
            <person name="Tunovic T."/>
            <person name="Pineiro-Iglesias B."/>
            <person name="Unosson C."/>
            <person name="Inganas E."/>
            <person name="Ohlen M."/>
            <person name="Cardew S."/>
            <person name="Jensie-Markopoulos S."/>
            <person name="Salva-Serra F."/>
            <person name="Jaen-Luchoro D."/>
            <person name="Karlsson R."/>
            <person name="Svensson-Stadler L."/>
            <person name="Chun J."/>
            <person name="Moore E."/>
        </authorList>
    </citation>
    <scope>NUCLEOTIDE SEQUENCE [LARGE SCALE GENOMIC DNA]</scope>
    <source>
        <strain evidence="16 17">CCUG 30977</strain>
    </source>
</reference>
<dbReference type="InterPro" id="IPR010105">
    <property type="entry name" value="TonB_sidphr_rcpt"/>
</dbReference>
<proteinExistence type="inferred from homology"/>
<keyword evidence="5 10" id="KW-0812">Transmembrane</keyword>
<dbReference type="InterPro" id="IPR036942">
    <property type="entry name" value="Beta-barrel_TonB_sf"/>
</dbReference>
<dbReference type="InterPro" id="IPR000531">
    <property type="entry name" value="Beta-barrel_TonB"/>
</dbReference>
<evidence type="ECO:0000313" key="17">
    <source>
        <dbReference type="Proteomes" id="UP000430120"/>
    </source>
</evidence>
<evidence type="ECO:0000313" key="16">
    <source>
        <dbReference type="EMBL" id="KAB0583631.1"/>
    </source>
</evidence>
<dbReference type="GO" id="GO:0038023">
    <property type="term" value="F:signaling receptor activity"/>
    <property type="evidence" value="ECO:0007669"/>
    <property type="project" value="InterPro"/>
</dbReference>
<evidence type="ECO:0000259" key="15">
    <source>
        <dbReference type="Pfam" id="PF07715"/>
    </source>
</evidence>
<sequence>MQTRSRFARSAPVPVALAIALQFGPPVARAQSAAVPASAASAPVATDTTLPTVTVTGEAQGPDAPAGRRRSDSALGLDLSVRETPQSISVITRNQLDDFHLSNVNAALASATGINVEKVETDRTYYTARGFDITNFQLDGVGLPMTFGLQNGDLDTAMFERIDVIHGAAGLLTATGNPSATVNFVRKRPTAAFQASVGLTAGSWNDVRLDADVSTPLTADGRVRGRVVVAGEDSDSYLDRYHLRKGVAYGVVEADIGPSTLLTAGFSRQNNRPTGVMWGALPLNYTDGSRTNYARSTSTSPDWTYWNTDTSIGFLTLNHQFDNGWTAQLQATHKDDQQRGRMVYVYGTPDRSTGDGLSIWPSTYTDVASQNLVDARAHGAFELFGRQHQLIVGALAARAGTREQSYNGDTLGAALPEDLATWDGSLTIPSFDSDGGSSRIVDKQRSVYLAAHWRLRDDLALITGLNHTEAESTGESYGASSARKNSRLSPHVGAMWDLSPRVSAYASHTALFTPQSQQDAQRQRLAPATGTSDELGLKTDGLDKRLMATVAVFRSRQQNLASYVGVDSQGNSIYQGADFKSQGVELELMGELLPGWSVNAGYTQLAIHDEAGEPARRFTPRQRLQFNTTWQVAQLPGLKLGAQLNWRSSIHSDDVDAGEPGLLLVDLMARYQLSRQWSVSAQVNNLTDRKYLTSLYWTQSYYAAPRNYSVSLNWTY</sequence>
<dbReference type="Gene3D" id="2.40.170.20">
    <property type="entry name" value="TonB-dependent receptor, beta-barrel domain"/>
    <property type="match status" value="1"/>
</dbReference>
<dbReference type="InterPro" id="IPR037066">
    <property type="entry name" value="Plug_dom_sf"/>
</dbReference>
<feature type="chain" id="PRO_5024875013" evidence="13">
    <location>
        <begin position="31"/>
        <end position="716"/>
    </location>
</feature>
<dbReference type="NCBIfam" id="TIGR01783">
    <property type="entry name" value="TonB-siderophor"/>
    <property type="match status" value="1"/>
</dbReference>
<feature type="region of interest" description="Disordered" evidence="12">
    <location>
        <begin position="513"/>
        <end position="537"/>
    </location>
</feature>
<keyword evidence="3 10" id="KW-0813">Transport</keyword>
<dbReference type="GO" id="GO:0015891">
    <property type="term" value="P:siderophore transport"/>
    <property type="evidence" value="ECO:0007669"/>
    <property type="project" value="InterPro"/>
</dbReference>
<keyword evidence="4 10" id="KW-1134">Transmembrane beta strand</keyword>
<evidence type="ECO:0000256" key="10">
    <source>
        <dbReference type="PROSITE-ProRule" id="PRU01360"/>
    </source>
</evidence>
<keyword evidence="9 10" id="KW-0998">Cell outer membrane</keyword>
<evidence type="ECO:0000256" key="13">
    <source>
        <dbReference type="SAM" id="SignalP"/>
    </source>
</evidence>
<comment type="subcellular location">
    <subcellularLocation>
        <location evidence="1 10">Cell outer membrane</location>
        <topology evidence="1 10">Multi-pass membrane protein</topology>
    </subcellularLocation>
</comment>
<keyword evidence="13" id="KW-0732">Signal</keyword>
<organism evidence="16 17">
    <name type="scientific">Ideonella dechloratans</name>
    <dbReference type="NCBI Taxonomy" id="36863"/>
    <lineage>
        <taxon>Bacteria</taxon>
        <taxon>Pseudomonadati</taxon>
        <taxon>Pseudomonadota</taxon>
        <taxon>Betaproteobacteria</taxon>
        <taxon>Burkholderiales</taxon>
        <taxon>Sphaerotilaceae</taxon>
        <taxon>Ideonella</taxon>
    </lineage>
</organism>
<keyword evidence="17" id="KW-1185">Reference proteome</keyword>
<evidence type="ECO:0000256" key="9">
    <source>
        <dbReference type="ARBA" id="ARBA00023237"/>
    </source>
</evidence>
<evidence type="ECO:0000256" key="2">
    <source>
        <dbReference type="ARBA" id="ARBA00009810"/>
    </source>
</evidence>
<evidence type="ECO:0000256" key="5">
    <source>
        <dbReference type="ARBA" id="ARBA00022692"/>
    </source>
</evidence>
<evidence type="ECO:0000256" key="6">
    <source>
        <dbReference type="ARBA" id="ARBA00023077"/>
    </source>
</evidence>
<keyword evidence="6 11" id="KW-0798">TonB box</keyword>
<gene>
    <name evidence="16" type="ORF">F7Q92_07080</name>
</gene>
<evidence type="ECO:0000256" key="12">
    <source>
        <dbReference type="SAM" id="MobiDB-lite"/>
    </source>
</evidence>
<dbReference type="PANTHER" id="PTHR32552:SF74">
    <property type="entry name" value="HYDROXAMATE SIDEROPHORE RECEPTOR FHUE"/>
    <property type="match status" value="1"/>
</dbReference>
<dbReference type="InterPro" id="IPR039426">
    <property type="entry name" value="TonB-dep_rcpt-like"/>
</dbReference>
<evidence type="ECO:0000256" key="11">
    <source>
        <dbReference type="RuleBase" id="RU003357"/>
    </source>
</evidence>
<dbReference type="OrthoDB" id="174652at2"/>
<feature type="domain" description="TonB-dependent receptor-like beta-barrel" evidence="14">
    <location>
        <begin position="279"/>
        <end position="686"/>
    </location>
</feature>
<dbReference type="Gene3D" id="2.170.130.10">
    <property type="entry name" value="TonB-dependent receptor, plug domain"/>
    <property type="match status" value="1"/>
</dbReference>
<dbReference type="CDD" id="cd01347">
    <property type="entry name" value="ligand_gated_channel"/>
    <property type="match status" value="1"/>
</dbReference>
<keyword evidence="8 16" id="KW-0675">Receptor</keyword>
<accession>A0A643FHE0</accession>
<evidence type="ECO:0000259" key="14">
    <source>
        <dbReference type="Pfam" id="PF00593"/>
    </source>
</evidence>
<feature type="signal peptide" evidence="13">
    <location>
        <begin position="1"/>
        <end position="30"/>
    </location>
</feature>
<protein>
    <submittedName>
        <fullName evidence="16">TonB-dependent siderophore receptor</fullName>
    </submittedName>
</protein>
<dbReference type="Pfam" id="PF00593">
    <property type="entry name" value="TonB_dep_Rec_b-barrel"/>
    <property type="match status" value="1"/>
</dbReference>
<feature type="domain" description="TonB-dependent receptor plug" evidence="15">
    <location>
        <begin position="81"/>
        <end position="179"/>
    </location>
</feature>
<dbReference type="Proteomes" id="UP000430120">
    <property type="component" value="Unassembled WGS sequence"/>
</dbReference>
<dbReference type="RefSeq" id="WP_151123483.1">
    <property type="nucleotide sequence ID" value="NZ_CP088081.1"/>
</dbReference>
<evidence type="ECO:0000256" key="1">
    <source>
        <dbReference type="ARBA" id="ARBA00004571"/>
    </source>
</evidence>
<evidence type="ECO:0000256" key="3">
    <source>
        <dbReference type="ARBA" id="ARBA00022448"/>
    </source>
</evidence>
<dbReference type="GO" id="GO:0015344">
    <property type="term" value="F:siderophore uptake transmembrane transporter activity"/>
    <property type="evidence" value="ECO:0007669"/>
    <property type="project" value="TreeGrafter"/>
</dbReference>
<dbReference type="Pfam" id="PF07715">
    <property type="entry name" value="Plug"/>
    <property type="match status" value="1"/>
</dbReference>
<keyword evidence="7 10" id="KW-0472">Membrane</keyword>
<evidence type="ECO:0000256" key="8">
    <source>
        <dbReference type="ARBA" id="ARBA00023170"/>
    </source>
</evidence>
<comment type="similarity">
    <text evidence="2 10 11">Belongs to the TonB-dependent receptor family.</text>
</comment>
<comment type="caution">
    <text evidence="16">The sequence shown here is derived from an EMBL/GenBank/DDBJ whole genome shotgun (WGS) entry which is preliminary data.</text>
</comment>
<dbReference type="EMBL" id="VZPB01000012">
    <property type="protein sequence ID" value="KAB0583631.1"/>
    <property type="molecule type" value="Genomic_DNA"/>
</dbReference>
<evidence type="ECO:0000256" key="4">
    <source>
        <dbReference type="ARBA" id="ARBA00022452"/>
    </source>
</evidence>
<evidence type="ECO:0000256" key="7">
    <source>
        <dbReference type="ARBA" id="ARBA00023136"/>
    </source>
</evidence>
<dbReference type="SUPFAM" id="SSF56935">
    <property type="entry name" value="Porins"/>
    <property type="match status" value="1"/>
</dbReference>
<dbReference type="GO" id="GO:0009279">
    <property type="term" value="C:cell outer membrane"/>
    <property type="evidence" value="ECO:0007669"/>
    <property type="project" value="UniProtKB-SubCell"/>
</dbReference>